<comment type="caution">
    <text evidence="2">The sequence shown here is derived from an EMBL/GenBank/DDBJ whole genome shotgun (WGS) entry which is preliminary data.</text>
</comment>
<dbReference type="InterPro" id="IPR036259">
    <property type="entry name" value="MFS_trans_sf"/>
</dbReference>
<dbReference type="AlphaFoldDB" id="A0A9W6YW17"/>
<dbReference type="Proteomes" id="UP001165063">
    <property type="component" value="Unassembled WGS sequence"/>
</dbReference>
<feature type="transmembrane region" description="Helical" evidence="1">
    <location>
        <begin position="44"/>
        <end position="64"/>
    </location>
</feature>
<sequence length="95" mass="10401">MSTRMAYIGFNTKNSVFMSLVGDGSLLPGTIPIILWMDKCGRRFWYNFCLPSFFIGLIVLGVSYQVPITSPAPKGLYLTGVILCMGFVGSYSTAT</sequence>
<dbReference type="SUPFAM" id="SSF103473">
    <property type="entry name" value="MFS general substrate transporter"/>
    <property type="match status" value="1"/>
</dbReference>
<dbReference type="EMBL" id="BSXU01000740">
    <property type="protein sequence ID" value="GMG21633.1"/>
    <property type="molecule type" value="Genomic_DNA"/>
</dbReference>
<name>A0A9W6YW17_AMBMO</name>
<dbReference type="Gene3D" id="1.20.1250.20">
    <property type="entry name" value="MFS general substrate transporter like domains"/>
    <property type="match status" value="1"/>
</dbReference>
<keyword evidence="1" id="KW-1133">Transmembrane helix</keyword>
<protein>
    <submittedName>
        <fullName evidence="2">Unnamed protein product</fullName>
    </submittedName>
</protein>
<reference evidence="2" key="1">
    <citation type="submission" date="2023-04" db="EMBL/GenBank/DDBJ databases">
        <title>Ambrosiozyma monospora NBRC 1965.</title>
        <authorList>
            <person name="Ichikawa N."/>
            <person name="Sato H."/>
            <person name="Tonouchi N."/>
        </authorList>
    </citation>
    <scope>NUCLEOTIDE SEQUENCE</scope>
    <source>
        <strain evidence="2">NBRC 1965</strain>
    </source>
</reference>
<evidence type="ECO:0000313" key="2">
    <source>
        <dbReference type="EMBL" id="GMG21633.1"/>
    </source>
</evidence>
<feature type="transmembrane region" description="Helical" evidence="1">
    <location>
        <begin position="16"/>
        <end position="37"/>
    </location>
</feature>
<keyword evidence="1" id="KW-0812">Transmembrane</keyword>
<organism evidence="2 3">
    <name type="scientific">Ambrosiozyma monospora</name>
    <name type="common">Yeast</name>
    <name type="synonym">Endomycopsis monosporus</name>
    <dbReference type="NCBI Taxonomy" id="43982"/>
    <lineage>
        <taxon>Eukaryota</taxon>
        <taxon>Fungi</taxon>
        <taxon>Dikarya</taxon>
        <taxon>Ascomycota</taxon>
        <taxon>Saccharomycotina</taxon>
        <taxon>Pichiomycetes</taxon>
        <taxon>Pichiales</taxon>
        <taxon>Pichiaceae</taxon>
        <taxon>Ambrosiozyma</taxon>
    </lineage>
</organism>
<gene>
    <name evidence="2" type="ORF">Amon01_000214800</name>
</gene>
<proteinExistence type="predicted"/>
<evidence type="ECO:0000313" key="3">
    <source>
        <dbReference type="Proteomes" id="UP001165063"/>
    </source>
</evidence>
<accession>A0A9W6YW17</accession>
<feature type="transmembrane region" description="Helical" evidence="1">
    <location>
        <begin position="76"/>
        <end position="94"/>
    </location>
</feature>
<keyword evidence="1" id="KW-0472">Membrane</keyword>
<keyword evidence="3" id="KW-1185">Reference proteome</keyword>
<dbReference type="OrthoDB" id="6339427at2759"/>
<evidence type="ECO:0000256" key="1">
    <source>
        <dbReference type="SAM" id="Phobius"/>
    </source>
</evidence>